<evidence type="ECO:0000256" key="1">
    <source>
        <dbReference type="ARBA" id="ARBA00022801"/>
    </source>
</evidence>
<evidence type="ECO:0000313" key="4">
    <source>
        <dbReference type="Proteomes" id="UP000256977"/>
    </source>
</evidence>
<keyword evidence="2" id="KW-0326">Glycosidase</keyword>
<dbReference type="GO" id="GO:0004557">
    <property type="term" value="F:alpha-galactosidase activity"/>
    <property type="evidence" value="ECO:0007669"/>
    <property type="project" value="InterPro"/>
</dbReference>
<reference evidence="3 4" key="1">
    <citation type="submission" date="2018-07" db="EMBL/GenBank/DDBJ databases">
        <title>Genomic Encyclopedia of Type Strains, Phase III (KMG-III): the genomes of soil and plant-associated and newly described type strains.</title>
        <authorList>
            <person name="Whitman W."/>
        </authorList>
    </citation>
    <scope>NUCLEOTIDE SEQUENCE [LARGE SCALE GENOMIC DNA]</scope>
    <source>
        <strain evidence="3 4">CECT 7287</strain>
    </source>
</reference>
<dbReference type="AlphaFoldDB" id="A0A3D9I1G3"/>
<organism evidence="3 4">
    <name type="scientific">Cohnella phaseoli</name>
    <dbReference type="NCBI Taxonomy" id="456490"/>
    <lineage>
        <taxon>Bacteria</taxon>
        <taxon>Bacillati</taxon>
        <taxon>Bacillota</taxon>
        <taxon>Bacilli</taxon>
        <taxon>Bacillales</taxon>
        <taxon>Paenibacillaceae</taxon>
        <taxon>Cohnella</taxon>
    </lineage>
</organism>
<dbReference type="PANTHER" id="PTHR43053">
    <property type="entry name" value="GLYCOSIDASE FAMILY 31"/>
    <property type="match status" value="1"/>
</dbReference>
<dbReference type="InterPro" id="IPR002252">
    <property type="entry name" value="Glyco_hydro_36"/>
</dbReference>
<dbReference type="Pfam" id="PF02065">
    <property type="entry name" value="Melibiase"/>
    <property type="match status" value="1"/>
</dbReference>
<gene>
    <name evidence="3" type="ORF">DFP98_1454</name>
</gene>
<evidence type="ECO:0000313" key="3">
    <source>
        <dbReference type="EMBL" id="RED54996.1"/>
    </source>
</evidence>
<name>A0A3D9I1G3_9BACL</name>
<dbReference type="InterPro" id="IPR017853">
    <property type="entry name" value="GH"/>
</dbReference>
<dbReference type="SUPFAM" id="SSF51445">
    <property type="entry name" value="(Trans)glycosidases"/>
    <property type="match status" value="1"/>
</dbReference>
<evidence type="ECO:0000256" key="2">
    <source>
        <dbReference type="ARBA" id="ARBA00023295"/>
    </source>
</evidence>
<dbReference type="RefSeq" id="WP_116065296.1">
    <property type="nucleotide sequence ID" value="NZ_QRDZ01000045.1"/>
</dbReference>
<dbReference type="Proteomes" id="UP000256977">
    <property type="component" value="Unassembled WGS sequence"/>
</dbReference>
<dbReference type="EMBL" id="QRDZ01000045">
    <property type="protein sequence ID" value="RED54996.1"/>
    <property type="molecule type" value="Genomic_DNA"/>
</dbReference>
<dbReference type="OrthoDB" id="9758822at2"/>
<dbReference type="CDD" id="cd14791">
    <property type="entry name" value="GH36"/>
    <property type="match status" value="1"/>
</dbReference>
<dbReference type="InterPro" id="IPR050985">
    <property type="entry name" value="Alpha-glycosidase_related"/>
</dbReference>
<comment type="caution">
    <text evidence="3">The sequence shown here is derived from an EMBL/GenBank/DDBJ whole genome shotgun (WGS) entry which is preliminary data.</text>
</comment>
<protein>
    <submittedName>
        <fullName evidence="3">Melibiase</fullName>
    </submittedName>
</protein>
<dbReference type="PANTHER" id="PTHR43053:SF3">
    <property type="entry name" value="ALPHA-GALACTOSIDASE C-RELATED"/>
    <property type="match status" value="1"/>
</dbReference>
<accession>A0A3D9I1G3</accession>
<sequence>MKVNVNMYDDGSFDIAAGRIRLTDCFPGVDGRPLRPVHVEVTRGSGYCQASYTLGSQEGLSSTKSRRIVIRIADATDGAGMAISSELHGFPAAPHWFYPLFQARAESFRSVYRQGFGMGAATGLVAADRLAEQPSGRTESYGLAVLGSEDQYLNCYADKHDTYVHGYRLQTFGGEEGETVLSAGFRMERVPLAEGAGVRLPDIVLRGFTDLEPALSAAASSIGAAMGARTHRKPAYHWCSWYYWYHRFSHRLLREYLPAFSSLGPSVPLQAVQIDAGYFPSAGDWLESNELWPDGLGPAFADIADSGYAPGIWIAPFMVGNRSHLYREHPDWVLRDSAGLPVIEWRCYNEPKAWGYADEEYYVLDTSHPEAMNYIRGVFRAFRGQGALLFKTDFMLWGIQDSAKVRRHTPGLTSVQYFRGLLEAIREEIGEESYWIGCIAPFLPFVGYADAMRIGDDVGAEWNGKPFGPENMIRQVSGCSYMNGLLWQNDPDAVLLRDFHIHMNGSELESLALLQAVSGGAIYTSDPLHELPSDRLELFRMLAPGGGSVRPRQPLLHEGRREIVFTHVWPEEGKALIFVFNPSSEPMTEQYDLERLTGEKAWYVRPWKQEHEPDRSAGSGPIEKLLVKLSARGSRLYLAALRSPPDGEAANLWMW</sequence>
<dbReference type="InterPro" id="IPR013785">
    <property type="entry name" value="Aldolase_TIM"/>
</dbReference>
<keyword evidence="4" id="KW-1185">Reference proteome</keyword>
<keyword evidence="1" id="KW-0378">Hydrolase</keyword>
<dbReference type="GO" id="GO:0016052">
    <property type="term" value="P:carbohydrate catabolic process"/>
    <property type="evidence" value="ECO:0007669"/>
    <property type="project" value="InterPro"/>
</dbReference>
<dbReference type="Gene3D" id="3.20.20.70">
    <property type="entry name" value="Aldolase class I"/>
    <property type="match status" value="1"/>
</dbReference>
<proteinExistence type="predicted"/>